<protein>
    <submittedName>
        <fullName evidence="2">Uncharacterized protein</fullName>
    </submittedName>
</protein>
<dbReference type="AlphaFoldDB" id="A0A915IZF3"/>
<evidence type="ECO:0000313" key="1">
    <source>
        <dbReference type="Proteomes" id="UP000887565"/>
    </source>
</evidence>
<name>A0A915IZF3_ROMCU</name>
<reference evidence="2" key="1">
    <citation type="submission" date="2022-11" db="UniProtKB">
        <authorList>
            <consortium name="WormBaseParasite"/>
        </authorList>
    </citation>
    <scope>IDENTIFICATION</scope>
</reference>
<dbReference type="WBParaSite" id="nRc.2.0.1.t19214-RA">
    <property type="protein sequence ID" value="nRc.2.0.1.t19214-RA"/>
    <property type="gene ID" value="nRc.2.0.1.g19214"/>
</dbReference>
<accession>A0A915IZF3</accession>
<evidence type="ECO:0000313" key="2">
    <source>
        <dbReference type="WBParaSite" id="nRc.2.0.1.t19214-RA"/>
    </source>
</evidence>
<organism evidence="1 2">
    <name type="scientific">Romanomermis culicivorax</name>
    <name type="common">Nematode worm</name>
    <dbReference type="NCBI Taxonomy" id="13658"/>
    <lineage>
        <taxon>Eukaryota</taxon>
        <taxon>Metazoa</taxon>
        <taxon>Ecdysozoa</taxon>
        <taxon>Nematoda</taxon>
        <taxon>Enoplea</taxon>
        <taxon>Dorylaimia</taxon>
        <taxon>Mermithida</taxon>
        <taxon>Mermithoidea</taxon>
        <taxon>Mermithidae</taxon>
        <taxon>Romanomermis</taxon>
    </lineage>
</organism>
<keyword evidence="1" id="KW-1185">Reference proteome</keyword>
<dbReference type="Proteomes" id="UP000887565">
    <property type="component" value="Unplaced"/>
</dbReference>
<sequence>MFSQIEKIEAEQLVQYRQHSLHQLPMRRMEVMVLAEPIFLVAQASISILPNCQPWVTGTPFPSTSILIPNLIIQPMTNNQVAREFPVETAIVNITNGSCPLLFFNNKPNNIKLQPNQLISITKHMLESVSVSNDLSIAATASIHNLTDHEPAALDKSSLHHTDKQKLDFALNKMTQKTHVTAAQKGKALVCFGKT</sequence>
<proteinExistence type="predicted"/>